<gene>
    <name evidence="8" type="ORF">QCA50_005146</name>
</gene>
<name>A0AAW0GEF0_9APHY</name>
<evidence type="ECO:0000256" key="1">
    <source>
        <dbReference type="ARBA" id="ARBA00001974"/>
    </source>
</evidence>
<accession>A0AAW0GEF0</accession>
<keyword evidence="5" id="KW-0560">Oxidoreductase</keyword>
<feature type="compositionally biased region" description="Polar residues" evidence="6">
    <location>
        <begin position="8"/>
        <end position="32"/>
    </location>
</feature>
<dbReference type="AlphaFoldDB" id="A0AAW0GEF0"/>
<dbReference type="GO" id="GO:0008115">
    <property type="term" value="F:sarcosine oxidase activity"/>
    <property type="evidence" value="ECO:0007669"/>
    <property type="project" value="TreeGrafter"/>
</dbReference>
<evidence type="ECO:0000259" key="7">
    <source>
        <dbReference type="Pfam" id="PF01266"/>
    </source>
</evidence>
<reference evidence="8 9" key="1">
    <citation type="submission" date="2022-09" db="EMBL/GenBank/DDBJ databases">
        <authorList>
            <person name="Palmer J.M."/>
        </authorList>
    </citation>
    <scope>NUCLEOTIDE SEQUENCE [LARGE SCALE GENOMIC DNA]</scope>
    <source>
        <strain evidence="8 9">DSM 7382</strain>
    </source>
</reference>
<keyword evidence="4" id="KW-0274">FAD</keyword>
<dbReference type="Gene3D" id="3.30.9.10">
    <property type="entry name" value="D-Amino Acid Oxidase, subunit A, domain 2"/>
    <property type="match status" value="1"/>
</dbReference>
<dbReference type="Proteomes" id="UP001385951">
    <property type="component" value="Unassembled WGS sequence"/>
</dbReference>
<evidence type="ECO:0000313" key="8">
    <source>
        <dbReference type="EMBL" id="KAK7691746.1"/>
    </source>
</evidence>
<comment type="similarity">
    <text evidence="2">Belongs to the MSOX/MTOX family.</text>
</comment>
<organism evidence="8 9">
    <name type="scientific">Cerrena zonata</name>
    <dbReference type="NCBI Taxonomy" id="2478898"/>
    <lineage>
        <taxon>Eukaryota</taxon>
        <taxon>Fungi</taxon>
        <taxon>Dikarya</taxon>
        <taxon>Basidiomycota</taxon>
        <taxon>Agaricomycotina</taxon>
        <taxon>Agaricomycetes</taxon>
        <taxon>Polyporales</taxon>
        <taxon>Cerrenaceae</taxon>
        <taxon>Cerrena</taxon>
    </lineage>
</organism>
<dbReference type="GO" id="GO:0050660">
    <property type="term" value="F:flavin adenine dinucleotide binding"/>
    <property type="evidence" value="ECO:0007669"/>
    <property type="project" value="InterPro"/>
</dbReference>
<dbReference type="EMBL" id="JASBNA010000005">
    <property type="protein sequence ID" value="KAK7691746.1"/>
    <property type="molecule type" value="Genomic_DNA"/>
</dbReference>
<feature type="region of interest" description="Disordered" evidence="6">
    <location>
        <begin position="1"/>
        <end position="36"/>
    </location>
</feature>
<protein>
    <recommendedName>
        <fullName evidence="7">FAD dependent oxidoreductase domain-containing protein</fullName>
    </recommendedName>
</protein>
<proteinExistence type="inferred from homology"/>
<keyword evidence="3" id="KW-0285">Flavoprotein</keyword>
<evidence type="ECO:0000256" key="4">
    <source>
        <dbReference type="ARBA" id="ARBA00022827"/>
    </source>
</evidence>
<dbReference type="InterPro" id="IPR045170">
    <property type="entry name" value="MTOX"/>
</dbReference>
<dbReference type="PANTHER" id="PTHR10961:SF46">
    <property type="entry name" value="PEROXISOMAL SARCOSINE OXIDASE"/>
    <property type="match status" value="1"/>
</dbReference>
<dbReference type="Pfam" id="PF01266">
    <property type="entry name" value="DAO"/>
    <property type="match status" value="1"/>
</dbReference>
<evidence type="ECO:0000256" key="2">
    <source>
        <dbReference type="ARBA" id="ARBA00010989"/>
    </source>
</evidence>
<sequence length="130" mass="14395">MAIHCSGHTFTQAPPSDSSHRQVSTPRTSLSHGENGLRIPKDVLQTIRSNLRSVYPELAEKPFSGTRMCWYTDSPDDDWIISRHPTDQGLVLATSGSGHAYKFLPTIGSLVADLIEDKLEPYSRSEIRTG</sequence>
<comment type="caution">
    <text evidence="8">The sequence shown here is derived from an EMBL/GenBank/DDBJ whole genome shotgun (WGS) entry which is preliminary data.</text>
</comment>
<evidence type="ECO:0000313" key="9">
    <source>
        <dbReference type="Proteomes" id="UP001385951"/>
    </source>
</evidence>
<feature type="domain" description="FAD dependent oxidoreductase" evidence="7">
    <location>
        <begin position="32"/>
        <end position="114"/>
    </location>
</feature>
<comment type="cofactor">
    <cofactor evidence="1">
        <name>FAD</name>
        <dbReference type="ChEBI" id="CHEBI:57692"/>
    </cofactor>
</comment>
<evidence type="ECO:0000256" key="6">
    <source>
        <dbReference type="SAM" id="MobiDB-lite"/>
    </source>
</evidence>
<keyword evidence="9" id="KW-1185">Reference proteome</keyword>
<evidence type="ECO:0000256" key="5">
    <source>
        <dbReference type="ARBA" id="ARBA00023002"/>
    </source>
</evidence>
<dbReference type="PANTHER" id="PTHR10961">
    <property type="entry name" value="PEROXISOMAL SARCOSINE OXIDASE"/>
    <property type="match status" value="1"/>
</dbReference>
<dbReference type="InterPro" id="IPR006076">
    <property type="entry name" value="FAD-dep_OxRdtase"/>
</dbReference>
<evidence type="ECO:0000256" key="3">
    <source>
        <dbReference type="ARBA" id="ARBA00022630"/>
    </source>
</evidence>